<keyword evidence="3" id="KW-1185">Reference proteome</keyword>
<accession>A0A3N4P4Y7</accession>
<dbReference type="InterPro" id="IPR036188">
    <property type="entry name" value="FAD/NAD-bd_sf"/>
</dbReference>
<dbReference type="Pfam" id="PF01266">
    <property type="entry name" value="DAO"/>
    <property type="match status" value="1"/>
</dbReference>
<dbReference type="Gene3D" id="3.50.50.60">
    <property type="entry name" value="FAD/NAD(P)-binding domain"/>
    <property type="match status" value="1"/>
</dbReference>
<reference evidence="2 3" key="1">
    <citation type="submission" date="2018-11" db="EMBL/GenBank/DDBJ databases">
        <title>Aureibaculum marinum gen. nov., sp. nov., a member of the family Flavobacteriaceae isolated from the Bohai Sea.</title>
        <authorList>
            <person name="Ji X."/>
        </authorList>
    </citation>
    <scope>NUCLEOTIDE SEQUENCE [LARGE SCALE GENOMIC DNA]</scope>
    <source>
        <strain evidence="2 3">BH-SD17</strain>
    </source>
</reference>
<dbReference type="InterPro" id="IPR006076">
    <property type="entry name" value="FAD-dep_OxRdtase"/>
</dbReference>
<dbReference type="OrthoDB" id="214253at2"/>
<proteinExistence type="predicted"/>
<dbReference type="PANTHER" id="PTHR13847">
    <property type="entry name" value="SARCOSINE DEHYDROGENASE-RELATED"/>
    <property type="match status" value="1"/>
</dbReference>
<dbReference type="GO" id="GO:0005737">
    <property type="term" value="C:cytoplasm"/>
    <property type="evidence" value="ECO:0007669"/>
    <property type="project" value="TreeGrafter"/>
</dbReference>
<name>A0A3N4P4Y7_9FLAO</name>
<organism evidence="2 3">
    <name type="scientific">Aureibaculum marinum</name>
    <dbReference type="NCBI Taxonomy" id="2487930"/>
    <lineage>
        <taxon>Bacteria</taxon>
        <taxon>Pseudomonadati</taxon>
        <taxon>Bacteroidota</taxon>
        <taxon>Flavobacteriia</taxon>
        <taxon>Flavobacteriales</taxon>
        <taxon>Flavobacteriaceae</taxon>
        <taxon>Aureibaculum</taxon>
    </lineage>
</organism>
<dbReference type="AlphaFoldDB" id="A0A3N4P4Y7"/>
<dbReference type="EMBL" id="RPFJ01000003">
    <property type="protein sequence ID" value="RPD99650.1"/>
    <property type="molecule type" value="Genomic_DNA"/>
</dbReference>
<feature type="domain" description="FAD dependent oxidoreductase" evidence="1">
    <location>
        <begin position="4"/>
        <end position="323"/>
    </location>
</feature>
<dbReference type="RefSeq" id="WP_123896615.1">
    <property type="nucleotide sequence ID" value="NZ_RPFJ01000003.1"/>
</dbReference>
<evidence type="ECO:0000313" key="2">
    <source>
        <dbReference type="EMBL" id="RPD99650.1"/>
    </source>
</evidence>
<evidence type="ECO:0000259" key="1">
    <source>
        <dbReference type="Pfam" id="PF01266"/>
    </source>
</evidence>
<dbReference type="Gene3D" id="3.30.9.10">
    <property type="entry name" value="D-Amino Acid Oxidase, subunit A, domain 2"/>
    <property type="match status" value="1"/>
</dbReference>
<evidence type="ECO:0000313" key="3">
    <source>
        <dbReference type="Proteomes" id="UP000270856"/>
    </source>
</evidence>
<protein>
    <submittedName>
        <fullName evidence="2">FAD-dependent oxidoreductase</fullName>
    </submittedName>
</protein>
<dbReference type="SUPFAM" id="SSF51971">
    <property type="entry name" value="Nucleotide-binding domain"/>
    <property type="match status" value="1"/>
</dbReference>
<dbReference type="Proteomes" id="UP000270856">
    <property type="component" value="Unassembled WGS sequence"/>
</dbReference>
<gene>
    <name evidence="2" type="ORF">EGM88_03650</name>
</gene>
<comment type="caution">
    <text evidence="2">The sequence shown here is derived from an EMBL/GenBank/DDBJ whole genome shotgun (WGS) entry which is preliminary data.</text>
</comment>
<sequence>MNVDYIIVGLGLAGLAFAEELKCNNKSFIIYEDYSQNSSRVAGGAYNPVILKRFTPVWDAFDQLEIAIPFYKTLEKKLKVKIDSPLDIYRIFTSVEEQNNWFNACDKPFFSNYMIPKIIKNTNKSIHAPFGFGKITNTGKIDTELLLNTYRTYLQETNQLLNERFDYSKISFTGDLIQYNNITSKKIVFCEGFGVVKNPYFKTVPLKEAKGELLTIHSPNLNIKSIIKSSVFIMPLDNDNYLVGATFNWKDKTLKPTLEAKRDLETKLQKIITVPYKVINQKAGIRPTVKDRRPIIGKHPKHPQLAILNGLGTRGVMLAPKMAYQLYHHLENNKNLSKEVDLARF</sequence>